<sequence>MLDIDYFDGFTEELISFKAAIDGEKCNITFDCFIGRIRGDSFTIELADRPLDILSVMEALLELDERYELEIDDIGSVRLCFNWDGKDIHRYFDGCNLSQYSKEIKHKAQLENLENYLFAIRKNIVERSKKKAKL</sequence>
<comment type="caution">
    <text evidence="1">The sequence shown here is derived from an EMBL/GenBank/DDBJ whole genome shotgun (WGS) entry which is preliminary data.</text>
</comment>
<name>A0A545U5W1_9GAMM</name>
<protein>
    <submittedName>
        <fullName evidence="1">Uncharacterized protein</fullName>
    </submittedName>
</protein>
<evidence type="ECO:0000313" key="2">
    <source>
        <dbReference type="Proteomes" id="UP000315439"/>
    </source>
</evidence>
<dbReference type="EMBL" id="VIKS01000013">
    <property type="protein sequence ID" value="TQV84860.1"/>
    <property type="molecule type" value="Genomic_DNA"/>
</dbReference>
<accession>A0A545U5W1</accession>
<organism evidence="1 2">
    <name type="scientific">Aliikangiella coralliicola</name>
    <dbReference type="NCBI Taxonomy" id="2592383"/>
    <lineage>
        <taxon>Bacteria</taxon>
        <taxon>Pseudomonadati</taxon>
        <taxon>Pseudomonadota</taxon>
        <taxon>Gammaproteobacteria</taxon>
        <taxon>Oceanospirillales</taxon>
        <taxon>Pleioneaceae</taxon>
        <taxon>Aliikangiella</taxon>
    </lineage>
</organism>
<reference evidence="1 2" key="1">
    <citation type="submission" date="2019-07" db="EMBL/GenBank/DDBJ databases">
        <title>Draft genome for Aliikangiella sp. M105.</title>
        <authorList>
            <person name="Wang G."/>
        </authorList>
    </citation>
    <scope>NUCLEOTIDE SEQUENCE [LARGE SCALE GENOMIC DNA]</scope>
    <source>
        <strain evidence="1 2">M105</strain>
    </source>
</reference>
<proteinExistence type="predicted"/>
<dbReference type="AlphaFoldDB" id="A0A545U5W1"/>
<keyword evidence="2" id="KW-1185">Reference proteome</keyword>
<evidence type="ECO:0000313" key="1">
    <source>
        <dbReference type="EMBL" id="TQV84860.1"/>
    </source>
</evidence>
<dbReference type="RefSeq" id="WP_142933349.1">
    <property type="nucleotide sequence ID" value="NZ_ML660169.1"/>
</dbReference>
<gene>
    <name evidence="1" type="ORF">FLL46_20895</name>
</gene>
<dbReference type="Proteomes" id="UP000315439">
    <property type="component" value="Unassembled WGS sequence"/>
</dbReference>